<name>A0A0L7RHC9_9HYME</name>
<accession>A0A0L7RHC9</accession>
<evidence type="ECO:0000256" key="5">
    <source>
        <dbReference type="ARBA" id="ARBA00023128"/>
    </source>
</evidence>
<comment type="similarity">
    <text evidence="2">Belongs to the mitochondrion-specific ribosomal protein mL52 family.</text>
</comment>
<dbReference type="InterPro" id="IPR034596">
    <property type="entry name" value="Ribosomal_mL52"/>
</dbReference>
<dbReference type="GO" id="GO:0003735">
    <property type="term" value="F:structural constituent of ribosome"/>
    <property type="evidence" value="ECO:0007669"/>
    <property type="project" value="InterPro"/>
</dbReference>
<dbReference type="Proteomes" id="UP000053825">
    <property type="component" value="Unassembled WGS sequence"/>
</dbReference>
<dbReference type="PANTHER" id="PTHR34090">
    <property type="entry name" value="39S RIBOSOMAL PROTEIN L52, MITOCHONDRIAL"/>
    <property type="match status" value="1"/>
</dbReference>
<keyword evidence="4 10" id="KW-0689">Ribosomal protein</keyword>
<proteinExistence type="inferred from homology"/>
<evidence type="ECO:0000256" key="3">
    <source>
        <dbReference type="ARBA" id="ARBA00022946"/>
    </source>
</evidence>
<evidence type="ECO:0000256" key="7">
    <source>
        <dbReference type="ARBA" id="ARBA00035181"/>
    </source>
</evidence>
<sequence length="101" mass="11768">MKNLLYNDYRKGLVKNPHHVGPIITSPDYSFKDSRPIPYGVGQLRRIQKHQKYVKQVVQLVGEIDRAVERHAMLMKEKEDEKQKILDSKLKPKGQKLITST</sequence>
<dbReference type="EMBL" id="KQ414591">
    <property type="protein sequence ID" value="KOC70280.1"/>
    <property type="molecule type" value="Genomic_DNA"/>
</dbReference>
<dbReference type="STRING" id="597456.A0A0L7RHC9"/>
<dbReference type="PANTHER" id="PTHR34090:SF1">
    <property type="entry name" value="LARGE RIBOSOMAL SUBUNIT PROTEIN ML52"/>
    <property type="match status" value="1"/>
</dbReference>
<reference evidence="10 11" key="1">
    <citation type="submission" date="2015-07" db="EMBL/GenBank/DDBJ databases">
        <title>The genome of Habropoda laboriosa.</title>
        <authorList>
            <person name="Pan H."/>
            <person name="Kapheim K."/>
        </authorList>
    </citation>
    <scope>NUCLEOTIDE SEQUENCE [LARGE SCALE GENOMIC DNA]</scope>
    <source>
        <strain evidence="10">0110345459</strain>
    </source>
</reference>
<evidence type="ECO:0000256" key="1">
    <source>
        <dbReference type="ARBA" id="ARBA00004173"/>
    </source>
</evidence>
<dbReference type="Pfam" id="PF18699">
    <property type="entry name" value="MRPL52"/>
    <property type="match status" value="1"/>
</dbReference>
<organism evidence="10 11">
    <name type="scientific">Habropoda laboriosa</name>
    <dbReference type="NCBI Taxonomy" id="597456"/>
    <lineage>
        <taxon>Eukaryota</taxon>
        <taxon>Metazoa</taxon>
        <taxon>Ecdysozoa</taxon>
        <taxon>Arthropoda</taxon>
        <taxon>Hexapoda</taxon>
        <taxon>Insecta</taxon>
        <taxon>Pterygota</taxon>
        <taxon>Neoptera</taxon>
        <taxon>Endopterygota</taxon>
        <taxon>Hymenoptera</taxon>
        <taxon>Apocrita</taxon>
        <taxon>Aculeata</taxon>
        <taxon>Apoidea</taxon>
        <taxon>Anthophila</taxon>
        <taxon>Apidae</taxon>
        <taxon>Habropoda</taxon>
    </lineage>
</organism>
<keyword evidence="11" id="KW-1185">Reference proteome</keyword>
<dbReference type="OrthoDB" id="10249237at2759"/>
<comment type="subcellular location">
    <subcellularLocation>
        <location evidence="1">Mitochondrion</location>
    </subcellularLocation>
</comment>
<evidence type="ECO:0000256" key="9">
    <source>
        <dbReference type="SAM" id="MobiDB-lite"/>
    </source>
</evidence>
<evidence type="ECO:0000256" key="8">
    <source>
        <dbReference type="ARBA" id="ARBA00035425"/>
    </source>
</evidence>
<evidence type="ECO:0000256" key="4">
    <source>
        <dbReference type="ARBA" id="ARBA00022980"/>
    </source>
</evidence>
<feature type="region of interest" description="Disordered" evidence="9">
    <location>
        <begin position="78"/>
        <end position="101"/>
    </location>
</feature>
<protein>
    <recommendedName>
        <fullName evidence="7">Large ribosomal subunit protein mL52</fullName>
    </recommendedName>
    <alternativeName>
        <fullName evidence="8">39S ribosomal protein L52, mitochondrial</fullName>
    </alternativeName>
</protein>
<evidence type="ECO:0000256" key="2">
    <source>
        <dbReference type="ARBA" id="ARBA00007232"/>
    </source>
</evidence>
<dbReference type="AlphaFoldDB" id="A0A0L7RHC9"/>
<keyword evidence="6" id="KW-0687">Ribonucleoprotein</keyword>
<feature type="compositionally biased region" description="Basic and acidic residues" evidence="9">
    <location>
        <begin position="78"/>
        <end position="90"/>
    </location>
</feature>
<dbReference type="GO" id="GO:0032543">
    <property type="term" value="P:mitochondrial translation"/>
    <property type="evidence" value="ECO:0007669"/>
    <property type="project" value="InterPro"/>
</dbReference>
<evidence type="ECO:0000313" key="10">
    <source>
        <dbReference type="EMBL" id="KOC70280.1"/>
    </source>
</evidence>
<dbReference type="GO" id="GO:0005762">
    <property type="term" value="C:mitochondrial large ribosomal subunit"/>
    <property type="evidence" value="ECO:0007669"/>
    <property type="project" value="InterPro"/>
</dbReference>
<evidence type="ECO:0000313" key="11">
    <source>
        <dbReference type="Proteomes" id="UP000053825"/>
    </source>
</evidence>
<keyword evidence="5" id="KW-0496">Mitochondrion</keyword>
<gene>
    <name evidence="10" type="ORF">WH47_06978</name>
</gene>
<keyword evidence="3" id="KW-0809">Transit peptide</keyword>
<evidence type="ECO:0000256" key="6">
    <source>
        <dbReference type="ARBA" id="ARBA00023274"/>
    </source>
</evidence>